<protein>
    <submittedName>
        <fullName evidence="2">Uncharacterized protein</fullName>
    </submittedName>
</protein>
<evidence type="ECO:0000313" key="2">
    <source>
        <dbReference type="WBParaSite" id="ACRNAN_scaffold22243.g23111.t1"/>
    </source>
</evidence>
<evidence type="ECO:0000313" key="1">
    <source>
        <dbReference type="Proteomes" id="UP000887540"/>
    </source>
</evidence>
<dbReference type="AlphaFoldDB" id="A0A914DAZ8"/>
<name>A0A914DAZ8_9BILA</name>
<organism evidence="1 2">
    <name type="scientific">Acrobeloides nanus</name>
    <dbReference type="NCBI Taxonomy" id="290746"/>
    <lineage>
        <taxon>Eukaryota</taxon>
        <taxon>Metazoa</taxon>
        <taxon>Ecdysozoa</taxon>
        <taxon>Nematoda</taxon>
        <taxon>Chromadorea</taxon>
        <taxon>Rhabditida</taxon>
        <taxon>Tylenchina</taxon>
        <taxon>Cephalobomorpha</taxon>
        <taxon>Cephaloboidea</taxon>
        <taxon>Cephalobidae</taxon>
        <taxon>Acrobeloides</taxon>
    </lineage>
</organism>
<dbReference type="Proteomes" id="UP000887540">
    <property type="component" value="Unplaced"/>
</dbReference>
<sequence length="148" mass="17088">MVTKNIFLDDLVNIQHGHATSENESFNNICIIYHPKRKFYSFRGFQIRTMLAAIHFNKNKEAEQAGNRGLIYEFRCYSKAMGDYRTKTRKGPRADEWKLTLVVESMQRASNFVPDHAAGDHDLDEVDVIDAQLAEILVFDSDDEEIDD</sequence>
<proteinExistence type="predicted"/>
<keyword evidence="1" id="KW-1185">Reference proteome</keyword>
<reference evidence="2" key="1">
    <citation type="submission" date="2022-11" db="UniProtKB">
        <authorList>
            <consortium name="WormBaseParasite"/>
        </authorList>
    </citation>
    <scope>IDENTIFICATION</scope>
</reference>
<dbReference type="WBParaSite" id="ACRNAN_scaffold22243.g23111.t1">
    <property type="protein sequence ID" value="ACRNAN_scaffold22243.g23111.t1"/>
    <property type="gene ID" value="ACRNAN_scaffold22243.g23111"/>
</dbReference>
<accession>A0A914DAZ8</accession>